<name>A0A2C7AXS4_9ACTN</name>
<dbReference type="AlphaFoldDB" id="A0A2C7AXS4"/>
<accession>A0A2C7AXS4</accession>
<gene>
    <name evidence="2" type="ORF">PFR_JS10_2141</name>
</gene>
<protein>
    <submittedName>
        <fullName evidence="2">Uncharacterized protein</fullName>
    </submittedName>
</protein>
<feature type="transmembrane region" description="Helical" evidence="1">
    <location>
        <begin position="36"/>
        <end position="60"/>
    </location>
</feature>
<evidence type="ECO:0000313" key="2">
    <source>
        <dbReference type="EMBL" id="SBN39784.1"/>
    </source>
</evidence>
<keyword evidence="1" id="KW-0472">Membrane</keyword>
<dbReference type="EMBL" id="LT576035">
    <property type="protein sequence ID" value="SBN39784.1"/>
    <property type="molecule type" value="Genomic_DNA"/>
</dbReference>
<keyword evidence="1" id="KW-1133">Transmembrane helix</keyword>
<evidence type="ECO:0000256" key="1">
    <source>
        <dbReference type="SAM" id="Phobius"/>
    </source>
</evidence>
<sequence length="64" mass="7190">MMSVKWWAFISQRSKPIATTKAKPTRRHSTTAQRGWRVVVVTPTTTAAVAVAIAMCRLGYDDPW</sequence>
<proteinExistence type="predicted"/>
<organism evidence="2">
    <name type="scientific">Propionibacterium freudenreichii</name>
    <dbReference type="NCBI Taxonomy" id="1744"/>
    <lineage>
        <taxon>Bacteria</taxon>
        <taxon>Bacillati</taxon>
        <taxon>Actinomycetota</taxon>
        <taxon>Actinomycetes</taxon>
        <taxon>Propionibacteriales</taxon>
        <taxon>Propionibacteriaceae</taxon>
        <taxon>Propionibacterium</taxon>
    </lineage>
</organism>
<reference evidence="2" key="1">
    <citation type="submission" date="2016-05" db="EMBL/GenBank/DDBJ databases">
        <authorList>
            <person name="Lavstsen T."/>
            <person name="Jespersen J.S."/>
        </authorList>
    </citation>
    <scope>NUCLEOTIDE SEQUENCE</scope>
    <source>
        <strain evidence="2">PFRJS10</strain>
    </source>
</reference>
<keyword evidence="1" id="KW-0812">Transmembrane</keyword>